<evidence type="ECO:0000313" key="2">
    <source>
        <dbReference type="Proteomes" id="UP000714380"/>
    </source>
</evidence>
<keyword evidence="2" id="KW-1185">Reference proteome</keyword>
<dbReference type="Gene3D" id="3.10.450.50">
    <property type="match status" value="1"/>
</dbReference>
<dbReference type="PANTHER" id="PTHR38436">
    <property type="entry name" value="POLYKETIDE CYCLASE SNOAL-LIKE DOMAIN"/>
    <property type="match status" value="1"/>
</dbReference>
<accession>A0ABS7ZLF3</accession>
<evidence type="ECO:0000313" key="1">
    <source>
        <dbReference type="EMBL" id="MCA6062545.1"/>
    </source>
</evidence>
<dbReference type="InterPro" id="IPR032710">
    <property type="entry name" value="NTF2-like_dom_sf"/>
</dbReference>
<proteinExistence type="predicted"/>
<sequence>MSDYNKRLVEHFIQLSWNTGRYNLLQHLVTHDFVYHTSFAEGFKEFDGFCDYLKDIRHAIPDIDVSIEELMAEGDKVISVSTFSGSFEKPVFGMQPNGKIVSFTGISTWEVRRGKVKSQNTLVDIAELQRQLMVPAQRKVG</sequence>
<dbReference type="SUPFAM" id="SSF54427">
    <property type="entry name" value="NTF2-like"/>
    <property type="match status" value="1"/>
</dbReference>
<gene>
    <name evidence="1" type="ORF">I9W95_02885</name>
</gene>
<protein>
    <submittedName>
        <fullName evidence="1">Ester cyclase</fullName>
    </submittedName>
</protein>
<dbReference type="InterPro" id="IPR009959">
    <property type="entry name" value="Cyclase_SnoaL-like"/>
</dbReference>
<dbReference type="Proteomes" id="UP000714380">
    <property type="component" value="Unassembled WGS sequence"/>
</dbReference>
<name>A0ABS7ZLF3_9GAMM</name>
<comment type="caution">
    <text evidence="1">The sequence shown here is derived from an EMBL/GenBank/DDBJ whole genome shotgun (WGS) entry which is preliminary data.</text>
</comment>
<dbReference type="RefSeq" id="WP_225671656.1">
    <property type="nucleotide sequence ID" value="NZ_JAEDAH010000011.1"/>
</dbReference>
<dbReference type="EMBL" id="JAEDAH010000011">
    <property type="protein sequence ID" value="MCA6062545.1"/>
    <property type="molecule type" value="Genomic_DNA"/>
</dbReference>
<dbReference type="Pfam" id="PF07366">
    <property type="entry name" value="SnoaL"/>
    <property type="match status" value="1"/>
</dbReference>
<reference evidence="1 2" key="1">
    <citation type="submission" date="2020-12" db="EMBL/GenBank/DDBJ databases">
        <title>Novel Thalassolituus-related marine hydrocarbonoclastic bacteria mediated algae-derived hydrocarbons mineralization in twilight zone of the northern South China Sea.</title>
        <authorList>
            <person name="Dong C."/>
        </authorList>
    </citation>
    <scope>NUCLEOTIDE SEQUENCE [LARGE SCALE GENOMIC DNA]</scope>
    <source>
        <strain evidence="1 2">IMCC1826</strain>
    </source>
</reference>
<organism evidence="1 2">
    <name type="scientific">Thalassolituus marinus</name>
    <dbReference type="NCBI Taxonomy" id="671053"/>
    <lineage>
        <taxon>Bacteria</taxon>
        <taxon>Pseudomonadati</taxon>
        <taxon>Pseudomonadota</taxon>
        <taxon>Gammaproteobacteria</taxon>
        <taxon>Oceanospirillales</taxon>
        <taxon>Oceanospirillaceae</taxon>
        <taxon>Thalassolituus</taxon>
    </lineage>
</organism>
<dbReference type="PANTHER" id="PTHR38436:SF1">
    <property type="entry name" value="ESTER CYCLASE"/>
    <property type="match status" value="1"/>
</dbReference>